<dbReference type="PANTHER" id="PTHR46393:SF6">
    <property type="entry name" value="COMPLEMENT C2-RELATED"/>
    <property type="match status" value="1"/>
</dbReference>
<dbReference type="EMBL" id="CM012450">
    <property type="protein sequence ID" value="RVE63837.1"/>
    <property type="molecule type" value="Genomic_DNA"/>
</dbReference>
<dbReference type="Pfam" id="PF00092">
    <property type="entry name" value="VWA"/>
    <property type="match status" value="1"/>
</dbReference>
<evidence type="ECO:0000256" key="19">
    <source>
        <dbReference type="SAM" id="SignalP"/>
    </source>
</evidence>
<gene>
    <name evidence="24" type="ORF">OJAV_G00140210</name>
</gene>
<comment type="cofactor">
    <cofactor evidence="2">
        <name>Mg(2+)</name>
        <dbReference type="ChEBI" id="CHEBI:18420"/>
    </cofactor>
</comment>
<sequence length="755" mass="84842">MKASVHWTSLAVVLCLFCKGWEVHCDCTEDHLQIHGGYYTLSKNLESGTLLTYHCPEGFFPYPTITRRCQPSGHWTPQPNRFNQICKFVECPDPNVFENGNVFPLQRTHSAGQMTRYECYPGFTLSGSSNRTCLSNGKWSGSTPICIRDTGDTCSDPGVPAGASRRGSIFAAGGTVTYSCNDNTYLVGSRERTCQENGRWTGREPACYSKFTYDTQSEVAEALLRSLADSLTFSQLEDDNQGGRKIRIKKEKLNIYIAVDVSDSIEKLIIKRTKQAIMTLVQKISNYLTPNYEILFFSTDVHEVVNIVDFHEGRKSLSSVLQDVERFELGDMSTGKDLNAALKKFEERMTTMKEQLQQEFSDTRHIFLIFTDGAYSMGGSPRPTFVRIKNMVYMSPTGEPGSRSKYLESYVFAIGDDIYEDDLLPLTVGPEGETHYFRLHKHTDLAAIFNKVIDENSKNLCGLHKDYELEGDDDSKRKRYPWWAAVIIQTESRMALCSGSLVSSHFVLTAAHCFPSEFKPENVKVEIDDKKGGKDKTVRKVFLHPNYNIKARQEQGVTEFYDYDVALIQLEDSVQISTLARPICIPCTQETNDVLELPGISTCSQQEELLLKNQREKLNFLSADRVGVNEKVVHAKFGKSRDVCIQKAQNALGMRITDPTVAVTDNFLCTGGDGDHIACAGDGGQAVFKIHQNRAVQIGVVSWGTELLCRRGQMQKSTNNSRDFHINLFKVVSFLKSTLGNTNQDEYPTLTFLSD</sequence>
<keyword evidence="18" id="KW-0175">Coiled coil</keyword>
<evidence type="ECO:0000256" key="4">
    <source>
        <dbReference type="ARBA" id="ARBA00004613"/>
    </source>
</evidence>
<reference evidence="24 25" key="2">
    <citation type="submission" date="2019-01" db="EMBL/GenBank/DDBJ databases">
        <title>A chromosome length genome reference of the Java medaka (oryzias javanicus).</title>
        <authorList>
            <person name="Herpin A."/>
            <person name="Takehana Y."/>
            <person name="Naruse K."/>
            <person name="Ansai S."/>
            <person name="Kawaguchi M."/>
        </authorList>
    </citation>
    <scope>NUCLEOTIDE SEQUENCE [LARGE SCALE GENOMIC DNA]</scope>
    <source>
        <strain evidence="24">RS831</strain>
        <tissue evidence="24">Whole body</tissue>
    </source>
</reference>
<comment type="caution">
    <text evidence="17">Lacks conserved residue(s) required for the propagation of feature annotation.</text>
</comment>
<dbReference type="SUPFAM" id="SSF57535">
    <property type="entry name" value="Complement control module/SCR domain"/>
    <property type="match status" value="3"/>
</dbReference>
<reference evidence="24 25" key="1">
    <citation type="submission" date="2018-11" db="EMBL/GenBank/DDBJ databases">
        <authorList>
            <person name="Lopez-Roques C."/>
            <person name="Donnadieu C."/>
            <person name="Bouchez O."/>
            <person name="Klopp C."/>
            <person name="Cabau C."/>
            <person name="Zahm M."/>
        </authorList>
    </citation>
    <scope>NUCLEOTIDE SEQUENCE [LARGE SCALE GENOMIC DNA]</scope>
    <source>
        <strain evidence="24">RS831</strain>
        <tissue evidence="24">Whole body</tissue>
    </source>
</reference>
<dbReference type="GO" id="GO:0070062">
    <property type="term" value="C:extracellular exosome"/>
    <property type="evidence" value="ECO:0007669"/>
    <property type="project" value="TreeGrafter"/>
</dbReference>
<feature type="domain" description="Sushi" evidence="23">
    <location>
        <begin position="89"/>
        <end position="148"/>
    </location>
</feature>
<evidence type="ECO:0000259" key="23">
    <source>
        <dbReference type="PROSITE" id="PS50923"/>
    </source>
</evidence>
<dbReference type="Gene3D" id="2.40.10.10">
    <property type="entry name" value="Trypsin-like serine proteases"/>
    <property type="match status" value="2"/>
</dbReference>
<dbReference type="InterPro" id="IPR043504">
    <property type="entry name" value="Peptidase_S1_PA_chymotrypsin"/>
</dbReference>
<dbReference type="GO" id="GO:0016020">
    <property type="term" value="C:membrane"/>
    <property type="evidence" value="ECO:0007669"/>
    <property type="project" value="InterPro"/>
</dbReference>
<feature type="domain" description="Sushi" evidence="23">
    <location>
        <begin position="152"/>
        <end position="209"/>
    </location>
</feature>
<dbReference type="InterPro" id="IPR018114">
    <property type="entry name" value="TRYPSIN_HIS"/>
</dbReference>
<feature type="domain" description="Sushi" evidence="23">
    <location>
        <begin position="23"/>
        <end position="88"/>
    </location>
</feature>
<dbReference type="PRINTS" id="PR00722">
    <property type="entry name" value="CHYMOTRYPSIN"/>
</dbReference>
<proteinExistence type="predicted"/>
<evidence type="ECO:0000256" key="16">
    <source>
        <dbReference type="ARBA" id="ARBA00029636"/>
    </source>
</evidence>
<evidence type="ECO:0000256" key="8">
    <source>
        <dbReference type="ARBA" id="ARBA00022670"/>
    </source>
</evidence>
<dbReference type="OrthoDB" id="6127264at2759"/>
<dbReference type="PIRSF" id="PIRSF001154">
    <property type="entry name" value="Compl_C2_B"/>
    <property type="match status" value="1"/>
</dbReference>
<evidence type="ECO:0000256" key="11">
    <source>
        <dbReference type="ARBA" id="ARBA00022801"/>
    </source>
</evidence>
<accession>A0A3S2PXJ2</accession>
<feature type="chain" id="PRO_5018768396" description="C3/C5 convertase" evidence="19">
    <location>
        <begin position="26"/>
        <end position="755"/>
    </location>
</feature>
<comment type="cofactor">
    <cofactor evidence="1">
        <name>Mn(2+)</name>
        <dbReference type="ChEBI" id="CHEBI:29035"/>
    </cofactor>
</comment>
<evidence type="ECO:0000259" key="21">
    <source>
        <dbReference type="PROSITE" id="PS50234"/>
    </source>
</evidence>
<evidence type="ECO:0000259" key="22">
    <source>
        <dbReference type="PROSITE" id="PS50240"/>
    </source>
</evidence>
<dbReference type="GO" id="GO:0004252">
    <property type="term" value="F:serine-type endopeptidase activity"/>
    <property type="evidence" value="ECO:0007669"/>
    <property type="project" value="InterPro"/>
</dbReference>
<dbReference type="InterPro" id="IPR035976">
    <property type="entry name" value="Sushi/SCR/CCP_sf"/>
</dbReference>
<dbReference type="InterPro" id="IPR009003">
    <property type="entry name" value="Peptidase_S1_PA"/>
</dbReference>
<evidence type="ECO:0000256" key="13">
    <source>
        <dbReference type="ARBA" id="ARBA00022859"/>
    </source>
</evidence>
<dbReference type="GO" id="GO:0009986">
    <property type="term" value="C:cell surface"/>
    <property type="evidence" value="ECO:0007669"/>
    <property type="project" value="UniProtKB-SubCell"/>
</dbReference>
<keyword evidence="13" id="KW-0391">Immunity</keyword>
<evidence type="ECO:0000256" key="6">
    <source>
        <dbReference type="ARBA" id="ARBA00022588"/>
    </source>
</evidence>
<dbReference type="InterPro" id="IPR000436">
    <property type="entry name" value="Sushi_SCR_CCP_dom"/>
</dbReference>
<evidence type="ECO:0000256" key="12">
    <source>
        <dbReference type="ARBA" id="ARBA00022825"/>
    </source>
</evidence>
<evidence type="ECO:0000256" key="5">
    <source>
        <dbReference type="ARBA" id="ARBA00022525"/>
    </source>
</evidence>
<dbReference type="PROSITE" id="PS50240">
    <property type="entry name" value="TRYPSIN_DOM"/>
    <property type="match status" value="1"/>
</dbReference>
<dbReference type="SMART" id="SM00327">
    <property type="entry name" value="VWA"/>
    <property type="match status" value="1"/>
</dbReference>
<dbReference type="GO" id="GO:0004930">
    <property type="term" value="F:G protein-coupled receptor activity"/>
    <property type="evidence" value="ECO:0007669"/>
    <property type="project" value="InterPro"/>
</dbReference>
<evidence type="ECO:0000256" key="7">
    <source>
        <dbReference type="ARBA" id="ARBA00022659"/>
    </source>
</evidence>
<organism evidence="24 25">
    <name type="scientific">Oryzias javanicus</name>
    <name type="common">Javanese ricefish</name>
    <name type="synonym">Aplocheilus javanicus</name>
    <dbReference type="NCBI Taxonomy" id="123683"/>
    <lineage>
        <taxon>Eukaryota</taxon>
        <taxon>Metazoa</taxon>
        <taxon>Chordata</taxon>
        <taxon>Craniata</taxon>
        <taxon>Vertebrata</taxon>
        <taxon>Euteleostomi</taxon>
        <taxon>Actinopterygii</taxon>
        <taxon>Neopterygii</taxon>
        <taxon>Teleostei</taxon>
        <taxon>Neoteleostei</taxon>
        <taxon>Acanthomorphata</taxon>
        <taxon>Ovalentaria</taxon>
        <taxon>Atherinomorphae</taxon>
        <taxon>Beloniformes</taxon>
        <taxon>Adrianichthyidae</taxon>
        <taxon>Oryziinae</taxon>
        <taxon>Oryzias</taxon>
    </lineage>
</organism>
<evidence type="ECO:0000256" key="9">
    <source>
        <dbReference type="ARBA" id="ARBA00022729"/>
    </source>
</evidence>
<dbReference type="PROSITE" id="PS00134">
    <property type="entry name" value="TRYPSIN_HIS"/>
    <property type="match status" value="1"/>
</dbReference>
<feature type="domain" description="Peptidase S1" evidence="22">
    <location>
        <begin position="469"/>
        <end position="740"/>
    </location>
</feature>
<evidence type="ECO:0000256" key="15">
    <source>
        <dbReference type="ARBA" id="ARBA00023180"/>
    </source>
</evidence>
<dbReference type="SMART" id="SM00020">
    <property type="entry name" value="Tryp_SPc"/>
    <property type="match status" value="1"/>
</dbReference>
<dbReference type="InterPro" id="IPR036465">
    <property type="entry name" value="vWFA_dom_sf"/>
</dbReference>
<dbReference type="GO" id="GO:0009617">
    <property type="term" value="P:response to bacterium"/>
    <property type="evidence" value="ECO:0007669"/>
    <property type="project" value="TreeGrafter"/>
</dbReference>
<evidence type="ECO:0000256" key="17">
    <source>
        <dbReference type="PROSITE-ProRule" id="PRU00302"/>
    </source>
</evidence>
<dbReference type="GO" id="GO:0045087">
    <property type="term" value="P:innate immune response"/>
    <property type="evidence" value="ECO:0007669"/>
    <property type="project" value="UniProtKB-KW"/>
</dbReference>
<evidence type="ECO:0000256" key="10">
    <source>
        <dbReference type="ARBA" id="ARBA00022737"/>
    </source>
</evidence>
<dbReference type="InterPro" id="IPR001254">
    <property type="entry name" value="Trypsin_dom"/>
</dbReference>
<dbReference type="PROSITE" id="PS50234">
    <property type="entry name" value="VWFA"/>
    <property type="match status" value="1"/>
</dbReference>
<evidence type="ECO:0000313" key="25">
    <source>
        <dbReference type="Proteomes" id="UP000283210"/>
    </source>
</evidence>
<dbReference type="InterPro" id="IPR001314">
    <property type="entry name" value="Peptidase_S1A"/>
</dbReference>
<dbReference type="PROSITE" id="PS50923">
    <property type="entry name" value="SUSHI"/>
    <property type="match status" value="3"/>
</dbReference>
<feature type="disulfide bond" evidence="17">
    <location>
        <begin position="119"/>
        <end position="146"/>
    </location>
</feature>
<dbReference type="OMA" id="PQKGHEN"/>
<feature type="coiled-coil region" evidence="18">
    <location>
        <begin position="335"/>
        <end position="362"/>
    </location>
</feature>
<dbReference type="GO" id="GO:0006508">
    <property type="term" value="P:proteolysis"/>
    <property type="evidence" value="ECO:0007669"/>
    <property type="project" value="UniProtKB-KW"/>
</dbReference>
<keyword evidence="12" id="KW-0720">Serine protease</keyword>
<keyword evidence="15" id="KW-0325">Glycoprotein</keyword>
<dbReference type="InterPro" id="IPR011360">
    <property type="entry name" value="Compl_C2_B"/>
</dbReference>
<name>A0A3S2PXJ2_ORYJA</name>
<dbReference type="InterPro" id="IPR002035">
    <property type="entry name" value="VWF_A"/>
</dbReference>
<dbReference type="CDD" id="cd00033">
    <property type="entry name" value="CCP"/>
    <property type="match status" value="3"/>
</dbReference>
<protein>
    <recommendedName>
        <fullName evidence="16">C3/C5 convertase</fullName>
    </recommendedName>
</protein>
<dbReference type="SUPFAM" id="SSF53300">
    <property type="entry name" value="vWA-like"/>
    <property type="match status" value="1"/>
</dbReference>
<evidence type="ECO:0000259" key="20">
    <source>
        <dbReference type="PROSITE" id="PS50227"/>
    </source>
</evidence>
<keyword evidence="5" id="KW-0964">Secreted</keyword>
<keyword evidence="6" id="KW-0399">Innate immunity</keyword>
<evidence type="ECO:0000256" key="18">
    <source>
        <dbReference type="SAM" id="Coils"/>
    </source>
</evidence>
<feature type="signal peptide" evidence="19">
    <location>
        <begin position="1"/>
        <end position="25"/>
    </location>
</feature>
<dbReference type="Pfam" id="PF00089">
    <property type="entry name" value="Trypsin"/>
    <property type="match status" value="1"/>
</dbReference>
<keyword evidence="7 17" id="KW-0768">Sushi</keyword>
<feature type="domain" description="G-protein coupled receptors family 2 profile 1" evidence="20">
    <location>
        <begin position="25"/>
        <end position="95"/>
    </location>
</feature>
<dbReference type="SMART" id="SM00032">
    <property type="entry name" value="CCP"/>
    <property type="match status" value="3"/>
</dbReference>
<feature type="domain" description="VWFA" evidence="21">
    <location>
        <begin position="254"/>
        <end position="452"/>
    </location>
</feature>
<keyword evidence="25" id="KW-1185">Reference proteome</keyword>
<dbReference type="SUPFAM" id="SSF50494">
    <property type="entry name" value="Trypsin-like serine proteases"/>
    <property type="match status" value="1"/>
</dbReference>
<keyword evidence="10" id="KW-0677">Repeat</keyword>
<dbReference type="PROSITE" id="PS50227">
    <property type="entry name" value="G_PROTEIN_RECEP_F2_3"/>
    <property type="match status" value="1"/>
</dbReference>
<dbReference type="AlphaFoldDB" id="A0A3S2PXJ2"/>
<dbReference type="Gene3D" id="2.10.70.10">
    <property type="entry name" value="Complement Module, domain 1"/>
    <property type="match status" value="3"/>
</dbReference>
<comment type="subcellular location">
    <subcellularLocation>
        <location evidence="3">Cell surface</location>
    </subcellularLocation>
    <subcellularLocation>
        <location evidence="4">Secreted</location>
    </subcellularLocation>
</comment>
<keyword evidence="9 19" id="KW-0732">Signal</keyword>
<dbReference type="PANTHER" id="PTHR46393">
    <property type="entry name" value="SUSHI DOMAIN-CONTAINING PROTEIN"/>
    <property type="match status" value="1"/>
</dbReference>
<keyword evidence="8" id="KW-0645">Protease</keyword>
<dbReference type="InterPro" id="IPR001879">
    <property type="entry name" value="GPCR_2_extracellular_dom"/>
</dbReference>
<dbReference type="Pfam" id="PF00084">
    <property type="entry name" value="Sushi"/>
    <property type="match status" value="2"/>
</dbReference>
<feature type="disulfide bond" evidence="17">
    <location>
        <begin position="180"/>
        <end position="207"/>
    </location>
</feature>
<dbReference type="Proteomes" id="UP000283210">
    <property type="component" value="Chromosome 14"/>
</dbReference>
<dbReference type="Gene3D" id="3.40.50.410">
    <property type="entry name" value="von Willebrand factor, type A domain"/>
    <property type="match status" value="1"/>
</dbReference>
<dbReference type="CDD" id="cd00190">
    <property type="entry name" value="Tryp_SPc"/>
    <property type="match status" value="1"/>
</dbReference>
<evidence type="ECO:0000256" key="3">
    <source>
        <dbReference type="ARBA" id="ARBA00004241"/>
    </source>
</evidence>
<evidence type="ECO:0000256" key="1">
    <source>
        <dbReference type="ARBA" id="ARBA00001936"/>
    </source>
</evidence>
<dbReference type="GO" id="GO:0006956">
    <property type="term" value="P:complement activation"/>
    <property type="evidence" value="ECO:0007669"/>
    <property type="project" value="InterPro"/>
</dbReference>
<keyword evidence="14 17" id="KW-1015">Disulfide bond</keyword>
<evidence type="ECO:0000313" key="24">
    <source>
        <dbReference type="EMBL" id="RVE63837.1"/>
    </source>
</evidence>
<evidence type="ECO:0000256" key="14">
    <source>
        <dbReference type="ARBA" id="ARBA00023157"/>
    </source>
</evidence>
<keyword evidence="11" id="KW-0378">Hydrolase</keyword>
<evidence type="ECO:0000256" key="2">
    <source>
        <dbReference type="ARBA" id="ARBA00001946"/>
    </source>
</evidence>